<feature type="domain" description="Amidohydrolase 3" evidence="1">
    <location>
        <begin position="70"/>
        <end position="253"/>
    </location>
</feature>
<reference evidence="3" key="1">
    <citation type="journal article" date="2019" name="Int. J. Syst. Evol. Microbiol.">
        <title>The Global Catalogue of Microorganisms (GCM) 10K type strain sequencing project: providing services to taxonomists for standard genome sequencing and annotation.</title>
        <authorList>
            <consortium name="The Broad Institute Genomics Platform"/>
            <consortium name="The Broad Institute Genome Sequencing Center for Infectious Disease"/>
            <person name="Wu L."/>
            <person name="Ma J."/>
        </authorList>
    </citation>
    <scope>NUCLEOTIDE SEQUENCE [LARGE SCALE GENOMIC DNA]</scope>
    <source>
        <strain evidence="3">JCM 15608</strain>
    </source>
</reference>
<dbReference type="CDD" id="cd01297">
    <property type="entry name" value="D-aminoacylase"/>
    <property type="match status" value="1"/>
</dbReference>
<dbReference type="RefSeq" id="WP_343818698.1">
    <property type="nucleotide sequence ID" value="NZ_BAAAFA010000012.1"/>
</dbReference>
<dbReference type="PANTHER" id="PTHR11647">
    <property type="entry name" value="HYDRANTOINASE/DIHYDROPYRIMIDINASE FAMILY MEMBER"/>
    <property type="match status" value="1"/>
</dbReference>
<dbReference type="EMBL" id="BAAAFA010000012">
    <property type="protein sequence ID" value="GAA0822656.1"/>
    <property type="molecule type" value="Genomic_DNA"/>
</dbReference>
<keyword evidence="3" id="KW-1185">Reference proteome</keyword>
<evidence type="ECO:0000259" key="1">
    <source>
        <dbReference type="Pfam" id="PF07969"/>
    </source>
</evidence>
<dbReference type="Gene3D" id="2.30.40.10">
    <property type="entry name" value="Urease, subunit C, domain 1"/>
    <property type="match status" value="1"/>
</dbReference>
<gene>
    <name evidence="2" type="ORF">GCM10009111_31270</name>
</gene>
<dbReference type="InterPro" id="IPR032466">
    <property type="entry name" value="Metal_Hydrolase"/>
</dbReference>
<dbReference type="InterPro" id="IPR023100">
    <property type="entry name" value="D-aminoacylase_insert_dom_sf"/>
</dbReference>
<evidence type="ECO:0000313" key="2">
    <source>
        <dbReference type="EMBL" id="GAA0822656.1"/>
    </source>
</evidence>
<dbReference type="PANTHER" id="PTHR11647:SF1">
    <property type="entry name" value="COLLAPSIN RESPONSE MEDIATOR PROTEIN"/>
    <property type="match status" value="1"/>
</dbReference>
<proteinExistence type="predicted"/>
<organism evidence="2 3">
    <name type="scientific">Colwellia asteriadis</name>
    <dbReference type="NCBI Taxonomy" id="517723"/>
    <lineage>
        <taxon>Bacteria</taxon>
        <taxon>Pseudomonadati</taxon>
        <taxon>Pseudomonadota</taxon>
        <taxon>Gammaproteobacteria</taxon>
        <taxon>Alteromonadales</taxon>
        <taxon>Colwelliaceae</taxon>
        <taxon>Colwellia</taxon>
    </lineage>
</organism>
<dbReference type="SUPFAM" id="SSF51338">
    <property type="entry name" value="Composite domain of metallo-dependent hydrolases"/>
    <property type="match status" value="1"/>
</dbReference>
<dbReference type="Pfam" id="PF07969">
    <property type="entry name" value="Amidohydro_3"/>
    <property type="match status" value="2"/>
</dbReference>
<dbReference type="Proteomes" id="UP001500021">
    <property type="component" value="Unassembled WGS sequence"/>
</dbReference>
<dbReference type="InterPro" id="IPR013108">
    <property type="entry name" value="Amidohydro_3"/>
</dbReference>
<dbReference type="Gene3D" id="3.30.1490.130">
    <property type="entry name" value="D-aminoacylase. Domain 3"/>
    <property type="match status" value="1"/>
</dbReference>
<evidence type="ECO:0000313" key="3">
    <source>
        <dbReference type="Proteomes" id="UP001500021"/>
    </source>
</evidence>
<feature type="domain" description="Amidohydrolase 3" evidence="1">
    <location>
        <begin position="351"/>
        <end position="484"/>
    </location>
</feature>
<dbReference type="SUPFAM" id="SSF51556">
    <property type="entry name" value="Metallo-dependent hydrolases"/>
    <property type="match status" value="1"/>
</dbReference>
<sequence>MHKKTMEVPNNAAPLNNSSKHSTEITIDTLIINAELCDGSGDKSVQQDVAIKGDKIIAIGDLKHWSATTLIDGEGLLLAPGFIDVHTHDDLEVLRNPQMHNKISQGVTSVIVGNCGISASPYQSDKAPIDPINLLGKPEEFCFPNLQAYVTKFKQIKPFINVAALVGHTSLRAQVMDSLDRAATPGEIEQMVLLLRSALEQGAKGFSTGLAYHNANCAPTEEVQALVQLLGDYSAIYSTHLRTEFDGIIDALDEAFSVGKKAEVPVVISHLKCAGKNNWGRAGEILNHIESNQQNQHISCDCYPYNASSSTLDLAQVTEDFEIYITWSEPHPEKAQQTLAAIAEQWQVSLLEAAKRLQPAGAVYHGMFEEDVRTIMRAPYSMIGSDGLPCDPHPHPRLWGTFPRVLGHYCRDENVLALAQGIHKMTGLSATEFKLNQRGFIREGYFADLVLFDPKTIKDVASFTNPVATSQGIKCVWVNGQLSYENNAAVSTQGAGRFLTHNEVC</sequence>
<dbReference type="InterPro" id="IPR050378">
    <property type="entry name" value="Metallo-dep_Hydrolases_sf"/>
</dbReference>
<name>A0ABP3WJX2_9GAMM</name>
<accession>A0ABP3WJX2</accession>
<protein>
    <submittedName>
        <fullName evidence="2">D-aminoacylase</fullName>
    </submittedName>
</protein>
<comment type="caution">
    <text evidence="2">The sequence shown here is derived from an EMBL/GenBank/DDBJ whole genome shotgun (WGS) entry which is preliminary data.</text>
</comment>
<dbReference type="Gene3D" id="3.20.20.140">
    <property type="entry name" value="Metal-dependent hydrolases"/>
    <property type="match status" value="1"/>
</dbReference>
<dbReference type="InterPro" id="IPR011059">
    <property type="entry name" value="Metal-dep_hydrolase_composite"/>
</dbReference>